<feature type="transmembrane region" description="Helical" evidence="14">
    <location>
        <begin position="241"/>
        <end position="259"/>
    </location>
</feature>
<dbReference type="Pfam" id="PF02932">
    <property type="entry name" value="Neur_chan_memb"/>
    <property type="match status" value="1"/>
</dbReference>
<comment type="subcellular location">
    <subcellularLocation>
        <location evidence="13">Synaptic cell membrane</location>
        <topology evidence="13">Multi-pass membrane protein</topology>
    </subcellularLocation>
</comment>
<keyword evidence="8" id="KW-1015">Disulfide bond</keyword>
<dbReference type="HOGENOM" id="CLU_018074_2_1_1"/>
<evidence type="ECO:0000256" key="14">
    <source>
        <dbReference type="RuleBase" id="RU000687"/>
    </source>
</evidence>
<dbReference type="STRING" id="225164.V4BCM5"/>
<dbReference type="EMBL" id="KB199650">
    <property type="protein sequence ID" value="ESP05441.1"/>
    <property type="molecule type" value="Genomic_DNA"/>
</dbReference>
<evidence type="ECO:0000259" key="15">
    <source>
        <dbReference type="Pfam" id="PF02931"/>
    </source>
</evidence>
<keyword evidence="5" id="KW-0770">Synapse</keyword>
<keyword evidence="6 14" id="KW-0406">Ion transport</keyword>
<dbReference type="OrthoDB" id="5975154at2759"/>
<evidence type="ECO:0000256" key="3">
    <source>
        <dbReference type="ARBA" id="ARBA00022692"/>
    </source>
</evidence>
<dbReference type="FunFam" id="2.70.170.10:FF:000030">
    <property type="entry name" value="AcetylCholine Receptor"/>
    <property type="match status" value="1"/>
</dbReference>
<feature type="non-terminal residue" evidence="17">
    <location>
        <position position="1"/>
    </location>
</feature>
<dbReference type="InterPro" id="IPR018000">
    <property type="entry name" value="Neurotransmitter_ion_chnl_CS"/>
</dbReference>
<evidence type="ECO:0000256" key="10">
    <source>
        <dbReference type="ARBA" id="ARBA00023180"/>
    </source>
</evidence>
<keyword evidence="1 14" id="KW-0813">Transport</keyword>
<dbReference type="InterPro" id="IPR006201">
    <property type="entry name" value="Neur_channel"/>
</dbReference>
<keyword evidence="11" id="KW-1071">Ligand-gated ion channel</keyword>
<dbReference type="RefSeq" id="XP_009043986.1">
    <property type="nucleotide sequence ID" value="XM_009045738.1"/>
</dbReference>
<reference evidence="17 18" key="1">
    <citation type="journal article" date="2013" name="Nature">
        <title>Insights into bilaterian evolution from three spiralian genomes.</title>
        <authorList>
            <person name="Simakov O."/>
            <person name="Marletaz F."/>
            <person name="Cho S.J."/>
            <person name="Edsinger-Gonzales E."/>
            <person name="Havlak P."/>
            <person name="Hellsten U."/>
            <person name="Kuo D.H."/>
            <person name="Larsson T."/>
            <person name="Lv J."/>
            <person name="Arendt D."/>
            <person name="Savage R."/>
            <person name="Osoegawa K."/>
            <person name="de Jong P."/>
            <person name="Grimwood J."/>
            <person name="Chapman J.A."/>
            <person name="Shapiro H."/>
            <person name="Aerts A."/>
            <person name="Otillar R.P."/>
            <person name="Terry A.Y."/>
            <person name="Boore J.L."/>
            <person name="Grigoriev I.V."/>
            <person name="Lindberg D.R."/>
            <person name="Seaver E.C."/>
            <person name="Weisblat D.A."/>
            <person name="Putnam N.H."/>
            <person name="Rokhsar D.S."/>
        </authorList>
    </citation>
    <scope>NUCLEOTIDE SEQUENCE [LARGE SCALE GENOMIC DNA]</scope>
</reference>
<dbReference type="Proteomes" id="UP000030746">
    <property type="component" value="Unassembled WGS sequence"/>
</dbReference>
<feature type="domain" description="Neurotransmitter-gated ion-channel ligand-binding" evidence="15">
    <location>
        <begin position="1"/>
        <end position="208"/>
    </location>
</feature>
<keyword evidence="18" id="KW-1185">Reference proteome</keyword>
<dbReference type="InterPro" id="IPR036734">
    <property type="entry name" value="Neur_chan_lig-bd_sf"/>
</dbReference>
<feature type="domain" description="Neurotransmitter-gated ion-channel transmembrane" evidence="16">
    <location>
        <begin position="216"/>
        <end position="276"/>
    </location>
</feature>
<feature type="transmembrane region" description="Helical" evidence="14">
    <location>
        <begin position="211"/>
        <end position="234"/>
    </location>
</feature>
<keyword evidence="10" id="KW-0325">Glycoprotein</keyword>
<name>V4BCM5_LOTGI</name>
<dbReference type="SUPFAM" id="SSF63712">
    <property type="entry name" value="Nicotinic receptor ligand binding domain-like"/>
    <property type="match status" value="1"/>
</dbReference>
<evidence type="ECO:0000256" key="1">
    <source>
        <dbReference type="ARBA" id="ARBA00022448"/>
    </source>
</evidence>
<dbReference type="InterPro" id="IPR006202">
    <property type="entry name" value="Neur_chan_lig-bd"/>
</dbReference>
<accession>V4BCM5</accession>
<evidence type="ECO:0000256" key="4">
    <source>
        <dbReference type="ARBA" id="ARBA00022989"/>
    </source>
</evidence>
<dbReference type="PRINTS" id="PR00254">
    <property type="entry name" value="NICOTINICR"/>
</dbReference>
<dbReference type="CTD" id="20229701"/>
<evidence type="ECO:0000313" key="18">
    <source>
        <dbReference type="Proteomes" id="UP000030746"/>
    </source>
</evidence>
<evidence type="ECO:0008006" key="19">
    <source>
        <dbReference type="Google" id="ProtNLM"/>
    </source>
</evidence>
<dbReference type="AlphaFoldDB" id="V4BCM5"/>
<dbReference type="CDD" id="cd18997">
    <property type="entry name" value="LGIC_ECD_nAChR"/>
    <property type="match status" value="1"/>
</dbReference>
<evidence type="ECO:0000256" key="7">
    <source>
        <dbReference type="ARBA" id="ARBA00023136"/>
    </source>
</evidence>
<dbReference type="CDD" id="cd19051">
    <property type="entry name" value="LGIC_TM_cation"/>
    <property type="match status" value="1"/>
</dbReference>
<dbReference type="InterPro" id="IPR038050">
    <property type="entry name" value="Neuro_actylchol_rec"/>
</dbReference>
<dbReference type="PRINTS" id="PR00252">
    <property type="entry name" value="NRIONCHANNEL"/>
</dbReference>
<keyword evidence="9" id="KW-0675">Receptor</keyword>
<dbReference type="InterPro" id="IPR006029">
    <property type="entry name" value="Neurotrans-gated_channel_TM"/>
</dbReference>
<dbReference type="InterPro" id="IPR002394">
    <property type="entry name" value="Nicotinic_acetylcholine_rcpt"/>
</dbReference>
<comment type="caution">
    <text evidence="14">Lacks conserved residue(s) required for the propagation of feature annotation.</text>
</comment>
<evidence type="ECO:0000256" key="8">
    <source>
        <dbReference type="ARBA" id="ARBA00023157"/>
    </source>
</evidence>
<evidence type="ECO:0000313" key="17">
    <source>
        <dbReference type="EMBL" id="ESP05441.1"/>
    </source>
</evidence>
<sequence length="284" mass="32827">LFQDLFEEYNYDSRPVQNASQTVHIDFGIALNQILDLEEKHQVLSTAVWIYETWYAENLMWDPSKYNNLDTLIIPSTKIWLPDLFLFNTAGENLDGFVNVTGSKVMIHYDGLVRWMIPIMLKSSCSVDVTYFPYDYQKCELRFGSWIYDITQVDMHLKESQVDISDYIVNSEYDLINASVTRKLVDASCCPGGGTHTMISIFIHVKRKSLYYDYIVIAPTIMLCFMTLFTFLLPCHKGEKIAIGLTVFLTLYVVQLFIAENVPDTNSTPILGTYFYTNNIDYPY</sequence>
<evidence type="ECO:0000256" key="9">
    <source>
        <dbReference type="ARBA" id="ARBA00023170"/>
    </source>
</evidence>
<evidence type="ECO:0000256" key="2">
    <source>
        <dbReference type="ARBA" id="ARBA00022475"/>
    </source>
</evidence>
<dbReference type="PANTHER" id="PTHR18945">
    <property type="entry name" value="NEUROTRANSMITTER GATED ION CHANNEL"/>
    <property type="match status" value="1"/>
</dbReference>
<dbReference type="SUPFAM" id="SSF90112">
    <property type="entry name" value="Neurotransmitter-gated ion-channel transmembrane pore"/>
    <property type="match status" value="1"/>
</dbReference>
<evidence type="ECO:0000256" key="11">
    <source>
        <dbReference type="ARBA" id="ARBA00023286"/>
    </source>
</evidence>
<evidence type="ECO:0000256" key="12">
    <source>
        <dbReference type="ARBA" id="ARBA00023303"/>
    </source>
</evidence>
<dbReference type="GO" id="GO:0045211">
    <property type="term" value="C:postsynaptic membrane"/>
    <property type="evidence" value="ECO:0007669"/>
    <property type="project" value="InterPro"/>
</dbReference>
<organism evidence="17 18">
    <name type="scientific">Lottia gigantea</name>
    <name type="common">Giant owl limpet</name>
    <dbReference type="NCBI Taxonomy" id="225164"/>
    <lineage>
        <taxon>Eukaryota</taxon>
        <taxon>Metazoa</taxon>
        <taxon>Spiralia</taxon>
        <taxon>Lophotrochozoa</taxon>
        <taxon>Mollusca</taxon>
        <taxon>Gastropoda</taxon>
        <taxon>Patellogastropoda</taxon>
        <taxon>Lottioidea</taxon>
        <taxon>Lottiidae</taxon>
        <taxon>Lottia</taxon>
    </lineage>
</organism>
<keyword evidence="4 14" id="KW-1133">Transmembrane helix</keyword>
<dbReference type="PROSITE" id="PS00236">
    <property type="entry name" value="NEUROTR_ION_CHANNEL"/>
    <property type="match status" value="1"/>
</dbReference>
<dbReference type="InterPro" id="IPR036719">
    <property type="entry name" value="Neuro-gated_channel_TM_sf"/>
</dbReference>
<evidence type="ECO:0000256" key="13">
    <source>
        <dbReference type="ARBA" id="ARBA00034099"/>
    </source>
</evidence>
<evidence type="ECO:0000256" key="5">
    <source>
        <dbReference type="ARBA" id="ARBA00023018"/>
    </source>
</evidence>
<dbReference type="GeneID" id="20229701"/>
<dbReference type="Gene3D" id="1.20.58.390">
    <property type="entry name" value="Neurotransmitter-gated ion-channel transmembrane domain"/>
    <property type="match status" value="1"/>
</dbReference>
<evidence type="ECO:0000256" key="6">
    <source>
        <dbReference type="ARBA" id="ARBA00023065"/>
    </source>
</evidence>
<proteinExistence type="inferred from homology"/>
<evidence type="ECO:0000259" key="16">
    <source>
        <dbReference type="Pfam" id="PF02932"/>
    </source>
</evidence>
<keyword evidence="3 14" id="KW-0812">Transmembrane</keyword>
<dbReference type="GO" id="GO:0004888">
    <property type="term" value="F:transmembrane signaling receptor activity"/>
    <property type="evidence" value="ECO:0007669"/>
    <property type="project" value="InterPro"/>
</dbReference>
<dbReference type="Pfam" id="PF02931">
    <property type="entry name" value="Neur_chan_LBD"/>
    <property type="match status" value="1"/>
</dbReference>
<gene>
    <name evidence="17" type="ORF">LOTGIDRAFT_103111</name>
</gene>
<keyword evidence="2" id="KW-1003">Cell membrane</keyword>
<keyword evidence="7 14" id="KW-0472">Membrane</keyword>
<protein>
    <recommendedName>
        <fullName evidence="19">Neurotransmitter-gated ion-channel ligand-binding domain-containing protein</fullName>
    </recommendedName>
</protein>
<dbReference type="GO" id="GO:0022848">
    <property type="term" value="F:acetylcholine-gated monoatomic cation-selective channel activity"/>
    <property type="evidence" value="ECO:0007669"/>
    <property type="project" value="InterPro"/>
</dbReference>
<dbReference type="KEGG" id="lgi:LOTGIDRAFT_103111"/>
<dbReference type="Gene3D" id="2.70.170.10">
    <property type="entry name" value="Neurotransmitter-gated ion-channel ligand-binding domain"/>
    <property type="match status" value="1"/>
</dbReference>
<dbReference type="OMA" id="CAYISFT"/>
<comment type="similarity">
    <text evidence="14">Belongs to the ligand-gated ion channel (TC 1.A.9) family.</text>
</comment>
<keyword evidence="12 14" id="KW-0407">Ion channel</keyword>